<keyword evidence="2" id="KW-0597">Phosphoprotein</keyword>
<evidence type="ECO:0000256" key="1">
    <source>
        <dbReference type="ARBA" id="ARBA00022450"/>
    </source>
</evidence>
<keyword evidence="1" id="KW-0596">Phosphopantetheine</keyword>
<dbReference type="Gene3D" id="1.10.1200.10">
    <property type="entry name" value="ACP-like"/>
    <property type="match status" value="1"/>
</dbReference>
<dbReference type="InterPro" id="IPR020845">
    <property type="entry name" value="AMP-binding_CS"/>
</dbReference>
<dbReference type="Gene3D" id="3.40.50.12780">
    <property type="entry name" value="N-terminal domain of ligase-like"/>
    <property type="match status" value="1"/>
</dbReference>
<keyword evidence="7" id="KW-1185">Reference proteome</keyword>
<evidence type="ECO:0000313" key="7">
    <source>
        <dbReference type="Proteomes" id="UP001313282"/>
    </source>
</evidence>
<dbReference type="SUPFAM" id="SSF47336">
    <property type="entry name" value="ACP-like"/>
    <property type="match status" value="1"/>
</dbReference>
<dbReference type="InterPro" id="IPR013120">
    <property type="entry name" value="FAR_NAD-bd"/>
</dbReference>
<dbReference type="NCBIfam" id="TIGR01746">
    <property type="entry name" value="Thioester-redct"/>
    <property type="match status" value="1"/>
</dbReference>
<dbReference type="InterPro" id="IPR042099">
    <property type="entry name" value="ANL_N_sf"/>
</dbReference>
<dbReference type="Gene3D" id="3.30.300.30">
    <property type="match status" value="1"/>
</dbReference>
<dbReference type="Pfam" id="PF00501">
    <property type="entry name" value="AMP-binding"/>
    <property type="match status" value="1"/>
</dbReference>
<dbReference type="PANTHER" id="PTHR44845:SF6">
    <property type="entry name" value="BETA-ALANINE-ACTIVATING ENZYME"/>
    <property type="match status" value="1"/>
</dbReference>
<comment type="similarity">
    <text evidence="3">Belongs to the NRP synthetase family.</text>
</comment>
<reference evidence="6 7" key="1">
    <citation type="submission" date="2019-10" db="EMBL/GenBank/DDBJ databases">
        <authorList>
            <person name="Palmer J.M."/>
        </authorList>
    </citation>
    <scope>NUCLEOTIDE SEQUENCE [LARGE SCALE GENOMIC DNA]</scope>
    <source>
        <strain evidence="6 7">TWF718</strain>
    </source>
</reference>
<dbReference type="CDD" id="cd05235">
    <property type="entry name" value="SDR_e1"/>
    <property type="match status" value="1"/>
</dbReference>
<sequence length="1065" mass="117874">MSTLRRPFTSEPELPACGFIQLFLNRVKEFPEKVAVIDGDRAVTYAQLLEKVKQFSFLLRGTKEIVIQEPISVLVPKGLDHIIAQMAIIFCGGTCLPLDPTWSNEELQSRQSSAGSKLVIADQNNMNRLPLITNVLISFKDLDKITGSHEIEHTPTTSEFRSHILFSSGTTGTPKGIQILARGIYRLNHWFQFRPSDRIAHVNNVVFDACIQDIWCPLISGSTVVNIPKDVLLDPFRFMEMVKTHRITWILLTNALFNAIAVACPTAFATIDVVLAAGDAPNTSIMKLVLENGPPGRLLNGYGPAECSVLSSTYDITIKDTQLGTMSIGRPLFDGDYHVLNEDLNPVIGTDVGELYISGPGISAGYLNRPDLNEKSFLTLNLAGNDQPLRVYKTGDLVRYREGSDLLEYVGRRDHQIKLSGHRVELEVIEAFFANTGLVSAVAVLKIQPKVIDAAAFLQAYVVLKPEADLKSLSKKVKQKYPENLAPRITEIDRLPLTPNGKADRKILEALCLESIGQNLLETKQGYDTGAEAFPTIARLKSIWSQILFLPFDKIQPTDKYFSIGGTSINITTLISKVYRTFNFSMSAAAIYEHQTLRAMSTYIESGAVSGVSESSLREVRDSMINDPLLADTLVPLPGPVPVWRSTREGDVLLTGATGFLGAFFLQALLELPEIRKVRCLVRAKTPQDGELRIRKNLKKYRLSISDFLMTSKLSVLVGDLAEPSLGLRPAIYDQVARSCSAIFHLGAHVNYVQPYNLHRPANIIGTLNILRLAVTGKKKSVHYSSSIGAYGPQGLTSKATAKPLAEDKPLDAFLDGLVHDLGYSQSQFATEQLVWRALQRGLPVSIYRPGFILGHSKTGYGNPDDFFGRLVTGCFSTGFYPLLKQRKQCIPVDQVAKQLLHISSNNDNIGHAYNLVPLKGSGSSELLEAFEMIKKSTGANLQGLPYQQWLQHLLKQNKTNSSLEPLIPMFQEKVFGELTRWELHENPVYYEVRNTRRAIADSDDPEGFLSLGKRLLKLYVARWLEQGGNSPMTKLQCSSNSGQAIKKRSDFNLPTAGQTPGPMS</sequence>
<feature type="region of interest" description="Disordered" evidence="4">
    <location>
        <begin position="1032"/>
        <end position="1065"/>
    </location>
</feature>
<gene>
    <name evidence="6" type="ORF">TWF718_009732</name>
</gene>
<feature type="compositionally biased region" description="Polar residues" evidence="4">
    <location>
        <begin position="1032"/>
        <end position="1044"/>
    </location>
</feature>
<dbReference type="InterPro" id="IPR010080">
    <property type="entry name" value="Thioester_reductase-like_dom"/>
</dbReference>
<organism evidence="6 7">
    <name type="scientific">Orbilia javanica</name>
    <dbReference type="NCBI Taxonomy" id="47235"/>
    <lineage>
        <taxon>Eukaryota</taxon>
        <taxon>Fungi</taxon>
        <taxon>Dikarya</taxon>
        <taxon>Ascomycota</taxon>
        <taxon>Pezizomycotina</taxon>
        <taxon>Orbiliomycetes</taxon>
        <taxon>Orbiliales</taxon>
        <taxon>Orbiliaceae</taxon>
        <taxon>Orbilia</taxon>
    </lineage>
</organism>
<dbReference type="Pfam" id="PF00550">
    <property type="entry name" value="PP-binding"/>
    <property type="match status" value="1"/>
</dbReference>
<name>A0AAN8RLM7_9PEZI</name>
<dbReference type="AlphaFoldDB" id="A0AAN8RLM7"/>
<evidence type="ECO:0000256" key="2">
    <source>
        <dbReference type="ARBA" id="ARBA00022553"/>
    </source>
</evidence>
<evidence type="ECO:0000313" key="6">
    <source>
        <dbReference type="EMBL" id="KAK6336943.1"/>
    </source>
</evidence>
<dbReference type="PROSITE" id="PS00455">
    <property type="entry name" value="AMP_BINDING"/>
    <property type="match status" value="1"/>
</dbReference>
<dbReference type="PANTHER" id="PTHR44845">
    <property type="entry name" value="CARRIER DOMAIN-CONTAINING PROTEIN"/>
    <property type="match status" value="1"/>
</dbReference>
<evidence type="ECO:0000256" key="3">
    <source>
        <dbReference type="ARBA" id="ARBA00029454"/>
    </source>
</evidence>
<comment type="caution">
    <text evidence="6">The sequence shown here is derived from an EMBL/GenBank/DDBJ whole genome shotgun (WGS) entry which is preliminary data.</text>
</comment>
<dbReference type="InterPro" id="IPR009081">
    <property type="entry name" value="PP-bd_ACP"/>
</dbReference>
<dbReference type="CDD" id="cd05930">
    <property type="entry name" value="A_NRPS"/>
    <property type="match status" value="1"/>
</dbReference>
<dbReference type="SUPFAM" id="SSF51735">
    <property type="entry name" value="NAD(P)-binding Rossmann-fold domains"/>
    <property type="match status" value="1"/>
</dbReference>
<dbReference type="Gene3D" id="3.40.50.720">
    <property type="entry name" value="NAD(P)-binding Rossmann-like Domain"/>
    <property type="match status" value="1"/>
</dbReference>
<dbReference type="PROSITE" id="PS50075">
    <property type="entry name" value="CARRIER"/>
    <property type="match status" value="1"/>
</dbReference>
<dbReference type="InterPro" id="IPR036736">
    <property type="entry name" value="ACP-like_sf"/>
</dbReference>
<dbReference type="Pfam" id="PF07993">
    <property type="entry name" value="NAD_binding_4"/>
    <property type="match status" value="1"/>
</dbReference>
<evidence type="ECO:0000259" key="5">
    <source>
        <dbReference type="PROSITE" id="PS50075"/>
    </source>
</evidence>
<dbReference type="InterPro" id="IPR036291">
    <property type="entry name" value="NAD(P)-bd_dom_sf"/>
</dbReference>
<feature type="domain" description="Carrier" evidence="5">
    <location>
        <begin position="531"/>
        <end position="608"/>
    </location>
</feature>
<dbReference type="EMBL" id="JAVHNR010000007">
    <property type="protein sequence ID" value="KAK6336943.1"/>
    <property type="molecule type" value="Genomic_DNA"/>
</dbReference>
<proteinExistence type="inferred from homology"/>
<evidence type="ECO:0000256" key="4">
    <source>
        <dbReference type="SAM" id="MobiDB-lite"/>
    </source>
</evidence>
<protein>
    <recommendedName>
        <fullName evidence="5">Carrier domain-containing protein</fullName>
    </recommendedName>
</protein>
<dbReference type="InterPro" id="IPR000873">
    <property type="entry name" value="AMP-dep_synth/lig_dom"/>
</dbReference>
<dbReference type="InterPro" id="IPR045851">
    <property type="entry name" value="AMP-bd_C_sf"/>
</dbReference>
<accession>A0AAN8RLM7</accession>
<dbReference type="SUPFAM" id="SSF56801">
    <property type="entry name" value="Acetyl-CoA synthetase-like"/>
    <property type="match status" value="1"/>
</dbReference>
<dbReference type="Proteomes" id="UP001313282">
    <property type="component" value="Unassembled WGS sequence"/>
</dbReference>